<accession>A0A366LM16</accession>
<organism evidence="1 2">
    <name type="scientific">Spongiactinospora rosea</name>
    <dbReference type="NCBI Taxonomy" id="2248750"/>
    <lineage>
        <taxon>Bacteria</taxon>
        <taxon>Bacillati</taxon>
        <taxon>Actinomycetota</taxon>
        <taxon>Actinomycetes</taxon>
        <taxon>Streptosporangiales</taxon>
        <taxon>Streptosporangiaceae</taxon>
        <taxon>Spongiactinospora</taxon>
    </lineage>
</organism>
<name>A0A366LM16_9ACTN</name>
<dbReference type="AlphaFoldDB" id="A0A366LM16"/>
<protein>
    <submittedName>
        <fullName evidence="1">Uncharacterized protein</fullName>
    </submittedName>
</protein>
<reference evidence="1 2" key="1">
    <citation type="submission" date="2018-06" db="EMBL/GenBank/DDBJ databases">
        <title>Sphaerisporangium craniellae sp. nov., isolated from a marine sponge in the South China Sea.</title>
        <authorList>
            <person name="Li L."/>
        </authorList>
    </citation>
    <scope>NUCLEOTIDE SEQUENCE [LARGE SCALE GENOMIC DNA]</scope>
    <source>
        <strain evidence="1 2">LHW63015</strain>
    </source>
</reference>
<sequence>MNAPVHDEPSARAGSCGSPSFAADWLESDIEFPALPSGDPAAAATAVLGFAGRVRRSIEGGGGPAGSAG</sequence>
<proteinExistence type="predicted"/>
<evidence type="ECO:0000313" key="2">
    <source>
        <dbReference type="Proteomes" id="UP000253303"/>
    </source>
</evidence>
<gene>
    <name evidence="1" type="ORF">DP939_37905</name>
</gene>
<dbReference type="Proteomes" id="UP000253303">
    <property type="component" value="Unassembled WGS sequence"/>
</dbReference>
<dbReference type="RefSeq" id="WP_113985661.1">
    <property type="nucleotide sequence ID" value="NZ_QMEY01000027.1"/>
</dbReference>
<comment type="caution">
    <text evidence="1">The sequence shown here is derived from an EMBL/GenBank/DDBJ whole genome shotgun (WGS) entry which is preliminary data.</text>
</comment>
<evidence type="ECO:0000313" key="1">
    <source>
        <dbReference type="EMBL" id="RBQ14965.1"/>
    </source>
</evidence>
<dbReference type="EMBL" id="QMEY01000027">
    <property type="protein sequence ID" value="RBQ14965.1"/>
    <property type="molecule type" value="Genomic_DNA"/>
</dbReference>
<keyword evidence="2" id="KW-1185">Reference proteome</keyword>